<evidence type="ECO:0000256" key="2">
    <source>
        <dbReference type="SAM" id="MobiDB-lite"/>
    </source>
</evidence>
<name>A0A1M6AE88_9FIRM</name>
<accession>A0A1M6AE88</accession>
<evidence type="ECO:0000313" key="4">
    <source>
        <dbReference type="EMBL" id="SHI34618.1"/>
    </source>
</evidence>
<gene>
    <name evidence="4" type="ORF">SAMN02745671_00295</name>
</gene>
<sequence>MGTNVSTNLFTAAPAAPQANVQQKNVNTAFEGRKASTGKQGKDFSSELKDVTKDATNDATKDVAKDDKLAQAAKEAVENPAAEKAVQKSSENADTTTGADAKEAVAEVVDETAEEMTAEAVAATVVQLPLAELTTSTQQVQTEAASVALEQPVQQMAQVDTTAPEVSAAAQELQQPTAATQLQQQSIQTEAKAQDTAKTNVVVNDAVVTEAEAQPMAQSENTQPQVKQSEMHQPKSIEALLKPVQPVEKVTAPDGSQVMNSGDMTKEQQLLAVLSGRVVAQETKAVETAPQKTTVEDMNNLIGQQTQVVAGNDAKQGLNPDGQQSQQGLPQATETETMAVPQAQPAESEETTFTNRMDAAQAANVSNVQTQTADNTAQIPGQQNVSQTRADYQINQQIVEQARLLRNAENTEMVIKLNPRHLGDLTLKVAVNSNGGVTATFHTDNAQVRAMLETSMIQLQKELNEQGIKVDSVEVQTGLSDGQLPEGQSQGYYQQQQEQQNVRSQQIDLKDFEDDVENLAAEPVNKATEVIRDSEGNKISDGVDYAV</sequence>
<dbReference type="Pfam" id="PF02120">
    <property type="entry name" value="Flg_hook"/>
    <property type="match status" value="1"/>
</dbReference>
<dbReference type="EMBL" id="FQYW01000004">
    <property type="protein sequence ID" value="SHI34618.1"/>
    <property type="molecule type" value="Genomic_DNA"/>
</dbReference>
<feature type="domain" description="Flagellar hook-length control protein-like C-terminal" evidence="3">
    <location>
        <begin position="403"/>
        <end position="482"/>
    </location>
</feature>
<feature type="compositionally biased region" description="Polar residues" evidence="2">
    <location>
        <begin position="321"/>
        <end position="336"/>
    </location>
</feature>
<reference evidence="4 5" key="1">
    <citation type="submission" date="2016-11" db="EMBL/GenBank/DDBJ databases">
        <authorList>
            <person name="Jaros S."/>
            <person name="Januszkiewicz K."/>
            <person name="Wedrychowicz H."/>
        </authorList>
    </citation>
    <scope>NUCLEOTIDE SEQUENCE [LARGE SCALE GENOMIC DNA]</scope>
    <source>
        <strain evidence="4 5">DSM 3074</strain>
    </source>
</reference>
<protein>
    <submittedName>
        <fullName evidence="4">Hook-length control protein FliK</fullName>
    </submittedName>
</protein>
<feature type="compositionally biased region" description="Polar residues" evidence="2">
    <location>
        <begin position="87"/>
        <end position="98"/>
    </location>
</feature>
<dbReference type="Gene3D" id="3.30.750.140">
    <property type="match status" value="1"/>
</dbReference>
<dbReference type="RefSeq" id="WP_052211692.1">
    <property type="nucleotide sequence ID" value="NZ_FQYW01000004.1"/>
</dbReference>
<dbReference type="AlphaFoldDB" id="A0A1M6AE88"/>
<keyword evidence="1" id="KW-0175">Coiled coil</keyword>
<dbReference type="InterPro" id="IPR038610">
    <property type="entry name" value="FliK-like_C_sf"/>
</dbReference>
<dbReference type="OrthoDB" id="1676929at2"/>
<evidence type="ECO:0000313" key="5">
    <source>
        <dbReference type="Proteomes" id="UP000191240"/>
    </source>
</evidence>
<organism evidence="4 5">
    <name type="scientific">Anaerovibrio lipolyticus DSM 3074</name>
    <dbReference type="NCBI Taxonomy" id="1120997"/>
    <lineage>
        <taxon>Bacteria</taxon>
        <taxon>Bacillati</taxon>
        <taxon>Bacillota</taxon>
        <taxon>Negativicutes</taxon>
        <taxon>Selenomonadales</taxon>
        <taxon>Selenomonadaceae</taxon>
        <taxon>Anaerovibrio</taxon>
    </lineage>
</organism>
<feature type="region of interest" description="Disordered" evidence="2">
    <location>
        <begin position="313"/>
        <end position="352"/>
    </location>
</feature>
<feature type="coiled-coil region" evidence="1">
    <location>
        <begin position="495"/>
        <end position="522"/>
    </location>
</feature>
<evidence type="ECO:0000256" key="1">
    <source>
        <dbReference type="SAM" id="Coils"/>
    </source>
</evidence>
<feature type="region of interest" description="Disordered" evidence="2">
    <location>
        <begin position="212"/>
        <end position="233"/>
    </location>
</feature>
<evidence type="ECO:0000259" key="3">
    <source>
        <dbReference type="Pfam" id="PF02120"/>
    </source>
</evidence>
<proteinExistence type="predicted"/>
<dbReference type="CDD" id="cd17470">
    <property type="entry name" value="T3SS_Flik_C"/>
    <property type="match status" value="1"/>
</dbReference>
<feature type="region of interest" description="Disordered" evidence="2">
    <location>
        <begin position="22"/>
        <end position="101"/>
    </location>
</feature>
<dbReference type="InterPro" id="IPR021136">
    <property type="entry name" value="Flagellar_hook_control-like_C"/>
</dbReference>
<feature type="compositionally biased region" description="Polar residues" evidence="2">
    <location>
        <begin position="216"/>
        <end position="228"/>
    </location>
</feature>
<dbReference type="Proteomes" id="UP000191240">
    <property type="component" value="Unassembled WGS sequence"/>
</dbReference>
<feature type="compositionally biased region" description="Basic and acidic residues" evidence="2">
    <location>
        <begin position="40"/>
        <end position="69"/>
    </location>
</feature>